<comment type="caution">
    <text evidence="2">The sequence shown here is derived from an EMBL/GenBank/DDBJ whole genome shotgun (WGS) entry which is preliminary data.</text>
</comment>
<dbReference type="Gene3D" id="2.60.40.4190">
    <property type="match status" value="2"/>
</dbReference>
<accession>A0A117MBJ7</accession>
<evidence type="ECO:0000313" key="2">
    <source>
        <dbReference type="EMBL" id="KUK94947.1"/>
    </source>
</evidence>
<proteinExistence type="predicted"/>
<gene>
    <name evidence="2" type="ORF">XE07_1969</name>
</gene>
<sequence>MSLPTILIAFLALIGSVYCADDLTIRGEVVKFENGSSVVWTPQNFAGFYYDIDKGLGDESLLLETPEQSVRIGDAVYTTSIQEVAFEHGDWGHYRGLALLGESYFAGYDDDCIISPSWSSLEDEGILSKVLIDSDSRETISADQDLLLEEGYKLKFSDSEEGVKVALYKGTALLDTATINPPETYVYAVPIGDRNVTLIAVRVTGSVKLKPASYYTIKGTFQISDDLLRVEPGLRYGIMEVSSISGDRISMTNIREIDLSPNIDVDLMDGIRLRTADQPNRLYIYRNVTEPGTYELRGSVAEVVDGAMFEWNPSNFAGFYYDVDENLGTEAIIMTTYGNTLDEPNGVIYETVAQQKDFNFAEWGEYWTMGFLGENYFAGYVPDETGSLRSRLSDASEDDNMLVDKQLSKVLIDSAEPRRIKDGDILTFEEGFATKFFVDNSCEMVFLELYKDNNLLKRDYFYAPDTYVYTTALDDSQNVAVLAIHLADVNCTGGRTCVIDGIWQISTHPIPVEEDTEYDKMTVQVVDADSMVIMMNNEDNKIILSENKDQPLMGDIRIKTADQDAISVEEPLRFYIYTKETIES</sequence>
<dbReference type="Gene3D" id="2.60.98.40">
    <property type="match status" value="2"/>
</dbReference>
<dbReference type="PATRIC" id="fig|301375.6.peg.1718"/>
<dbReference type="Pfam" id="PF07752">
    <property type="entry name" value="S-layer"/>
    <property type="match status" value="2"/>
</dbReference>
<evidence type="ECO:0000313" key="3">
    <source>
        <dbReference type="Proteomes" id="UP000053961"/>
    </source>
</evidence>
<dbReference type="Proteomes" id="UP000053961">
    <property type="component" value="Unassembled WGS sequence"/>
</dbReference>
<dbReference type="EMBL" id="LGHB01000040">
    <property type="protein sequence ID" value="KUK94947.1"/>
    <property type="molecule type" value="Genomic_DNA"/>
</dbReference>
<dbReference type="InterPro" id="IPR006457">
    <property type="entry name" value="S_layer-rel_Mac"/>
</dbReference>
<dbReference type="AlphaFoldDB" id="A0A117MBJ7"/>
<protein>
    <submittedName>
        <fullName evidence="2">S-layer-related duplication domain</fullName>
    </submittedName>
</protein>
<name>A0A117MBJ7_9EURY</name>
<dbReference type="NCBIfam" id="TIGR01567">
    <property type="entry name" value="S_layer_rel_Mac"/>
    <property type="match status" value="2"/>
</dbReference>
<evidence type="ECO:0000259" key="1">
    <source>
        <dbReference type="Pfam" id="PF07752"/>
    </source>
</evidence>
<feature type="domain" description="S-layer family duplication" evidence="1">
    <location>
        <begin position="34"/>
        <end position="277"/>
    </location>
</feature>
<organism evidence="2 3">
    <name type="scientific">Methanothrix harundinacea</name>
    <dbReference type="NCBI Taxonomy" id="301375"/>
    <lineage>
        <taxon>Archaea</taxon>
        <taxon>Methanobacteriati</taxon>
        <taxon>Methanobacteriota</taxon>
        <taxon>Stenosarchaea group</taxon>
        <taxon>Methanomicrobia</taxon>
        <taxon>Methanotrichales</taxon>
        <taxon>Methanotrichaceae</taxon>
        <taxon>Methanothrix</taxon>
    </lineage>
</organism>
<feature type="domain" description="S-layer family duplication" evidence="1">
    <location>
        <begin position="306"/>
        <end position="562"/>
    </location>
</feature>
<reference evidence="3" key="1">
    <citation type="journal article" date="2015" name="MBio">
        <title>Genome-Resolved Metagenomic Analysis Reveals Roles for Candidate Phyla and Other Microbial Community Members in Biogeochemical Transformations in Oil Reservoirs.</title>
        <authorList>
            <person name="Hu P."/>
            <person name="Tom L."/>
            <person name="Singh A."/>
            <person name="Thomas B.C."/>
            <person name="Baker B.J."/>
            <person name="Piceno Y.M."/>
            <person name="Andersen G.L."/>
            <person name="Banfield J.F."/>
        </authorList>
    </citation>
    <scope>NUCLEOTIDE SEQUENCE [LARGE SCALE GENOMIC DNA]</scope>
</reference>